<dbReference type="InterPro" id="IPR011330">
    <property type="entry name" value="Glyco_hydro/deAcase_b/a-brl"/>
</dbReference>
<feature type="domain" description="NodB homology" evidence="4">
    <location>
        <begin position="18"/>
        <end position="239"/>
    </location>
</feature>
<dbReference type="Pfam" id="PF01522">
    <property type="entry name" value="Polysacc_deac_1"/>
    <property type="match status" value="1"/>
</dbReference>
<dbReference type="PROSITE" id="PS51677">
    <property type="entry name" value="NODB"/>
    <property type="match status" value="1"/>
</dbReference>
<organism evidence="5 6">
    <name type="scientific">Chryseosolibacter indicus</name>
    <dbReference type="NCBI Taxonomy" id="2782351"/>
    <lineage>
        <taxon>Bacteria</taxon>
        <taxon>Pseudomonadati</taxon>
        <taxon>Bacteroidota</taxon>
        <taxon>Cytophagia</taxon>
        <taxon>Cytophagales</taxon>
        <taxon>Chryseotaleaceae</taxon>
        <taxon>Chryseosolibacter</taxon>
    </lineage>
</organism>
<feature type="signal peptide" evidence="3">
    <location>
        <begin position="1"/>
        <end position="17"/>
    </location>
</feature>
<dbReference type="InterPro" id="IPR050248">
    <property type="entry name" value="Polysacc_deacetylase_ArnD"/>
</dbReference>
<dbReference type="SUPFAM" id="SSF88713">
    <property type="entry name" value="Glycoside hydrolase/deacetylase"/>
    <property type="match status" value="1"/>
</dbReference>
<comment type="caution">
    <text evidence="5">The sequence shown here is derived from an EMBL/GenBank/DDBJ whole genome shotgun (WGS) entry which is preliminary data.</text>
</comment>
<feature type="chain" id="PRO_5045246243" evidence="3">
    <location>
        <begin position="18"/>
        <end position="301"/>
    </location>
</feature>
<dbReference type="InterPro" id="IPR002509">
    <property type="entry name" value="NODB_dom"/>
</dbReference>
<reference evidence="5 6" key="1">
    <citation type="submission" date="2021-05" db="EMBL/GenBank/DDBJ databases">
        <title>A Polyphasic approach of four new species of the genus Ohtaekwangia: Ohtaekwangia histidinii sp. nov., Ohtaekwangia cretensis sp. nov., Ohtaekwangia indiensis sp. nov., Ohtaekwangia reichenbachii sp. nov. from diverse environment.</title>
        <authorList>
            <person name="Octaviana S."/>
        </authorList>
    </citation>
    <scope>NUCLEOTIDE SEQUENCE [LARGE SCALE GENOMIC DNA]</scope>
    <source>
        <strain evidence="5 6">PWU20</strain>
    </source>
</reference>
<keyword evidence="2" id="KW-0378">Hydrolase</keyword>
<accession>A0ABS5VRG1</accession>
<keyword evidence="6" id="KW-1185">Reference proteome</keyword>
<name>A0ABS5VRG1_9BACT</name>
<evidence type="ECO:0000256" key="2">
    <source>
        <dbReference type="ARBA" id="ARBA00022801"/>
    </source>
</evidence>
<evidence type="ECO:0000256" key="1">
    <source>
        <dbReference type="ARBA" id="ARBA00022723"/>
    </source>
</evidence>
<keyword evidence="3" id="KW-0732">Signal</keyword>
<dbReference type="EMBL" id="JAHESD010000014">
    <property type="protein sequence ID" value="MBT1703354.1"/>
    <property type="molecule type" value="Genomic_DNA"/>
</dbReference>
<evidence type="ECO:0000259" key="4">
    <source>
        <dbReference type="PROSITE" id="PS51677"/>
    </source>
</evidence>
<evidence type="ECO:0000313" key="5">
    <source>
        <dbReference type="EMBL" id="MBT1703354.1"/>
    </source>
</evidence>
<dbReference type="Gene3D" id="3.20.20.370">
    <property type="entry name" value="Glycoside hydrolase/deacetylase"/>
    <property type="match status" value="1"/>
</dbReference>
<proteinExistence type="predicted"/>
<evidence type="ECO:0000313" key="6">
    <source>
        <dbReference type="Proteomes" id="UP000772618"/>
    </source>
</evidence>
<keyword evidence="1" id="KW-0479">Metal-binding</keyword>
<dbReference type="PANTHER" id="PTHR10587">
    <property type="entry name" value="GLYCOSYL TRANSFERASE-RELATED"/>
    <property type="match status" value="1"/>
</dbReference>
<protein>
    <submittedName>
        <fullName evidence="5">Polysaccharide deacetylase family protein</fullName>
    </submittedName>
</protein>
<sequence length="301" mass="34829">MKHILLFILLLPFCLHAQQIALTFDDAPTPDGLLYQGEVRTARIIDHLRKHNVKEVAFFVITSNINASGQERLRKYTDEGFLLANHTHTHQPIKSLGTPKYIEDIIKADSILRPVKGFAPWFRYPFLDEGRSRPARDSIRDALKKLELQNGYVTIDNYDWFLNALLQEAIQKKQRIDTVKLREVYIDHIWQSIVFYDNIAKKQLTRSPKHVLLLHENDLSALFLGDLITHLKKKRWKIISPTDAYKDPLASHVPDVLFNGQGRVGAIAYEKKVPAKDLVQESEDEDYLRKLVEEKGVFKQP</sequence>
<dbReference type="Proteomes" id="UP000772618">
    <property type="component" value="Unassembled WGS sequence"/>
</dbReference>
<dbReference type="PANTHER" id="PTHR10587:SF133">
    <property type="entry name" value="CHITIN DEACETYLASE 1-RELATED"/>
    <property type="match status" value="1"/>
</dbReference>
<gene>
    <name evidence="5" type="ORF">KK060_08695</name>
</gene>
<evidence type="ECO:0000256" key="3">
    <source>
        <dbReference type="SAM" id="SignalP"/>
    </source>
</evidence>
<dbReference type="RefSeq" id="WP_254153319.1">
    <property type="nucleotide sequence ID" value="NZ_JAHESD010000014.1"/>
</dbReference>